<evidence type="ECO:0000256" key="1">
    <source>
        <dbReference type="SAM" id="Coils"/>
    </source>
</evidence>
<evidence type="ECO:0000313" key="4">
    <source>
        <dbReference type="Proteomes" id="UP001302222"/>
    </source>
</evidence>
<protein>
    <recommendedName>
        <fullName evidence="5">HTH luxR-type domain-containing protein</fullName>
    </recommendedName>
</protein>
<keyword evidence="2" id="KW-1133">Transmembrane helix</keyword>
<dbReference type="Proteomes" id="UP001302222">
    <property type="component" value="Unassembled WGS sequence"/>
</dbReference>
<reference evidence="3 4" key="1">
    <citation type="submission" date="2023-12" db="EMBL/GenBank/DDBJ databases">
        <title>Novel species of the genus Arcicella isolated from rivers.</title>
        <authorList>
            <person name="Lu H."/>
        </authorList>
    </citation>
    <scope>NUCLEOTIDE SEQUENCE [LARGE SCALE GENOMIC DNA]</scope>
    <source>
        <strain evidence="3 4">DC25W</strain>
    </source>
</reference>
<feature type="transmembrane region" description="Helical" evidence="2">
    <location>
        <begin position="386"/>
        <end position="406"/>
    </location>
</feature>
<dbReference type="SUPFAM" id="SSF48452">
    <property type="entry name" value="TPR-like"/>
    <property type="match status" value="1"/>
</dbReference>
<evidence type="ECO:0000256" key="2">
    <source>
        <dbReference type="SAM" id="Phobius"/>
    </source>
</evidence>
<comment type="caution">
    <text evidence="3">The sequence shown here is derived from an EMBL/GenBank/DDBJ whole genome shotgun (WGS) entry which is preliminary data.</text>
</comment>
<dbReference type="SUPFAM" id="SSF46894">
    <property type="entry name" value="C-terminal effector domain of the bipartite response regulators"/>
    <property type="match status" value="1"/>
</dbReference>
<accession>A0ABU5SI75</accession>
<dbReference type="InterPro" id="IPR016032">
    <property type="entry name" value="Sig_transdc_resp-reg_C-effctor"/>
</dbReference>
<dbReference type="RefSeq" id="WP_323258370.1">
    <property type="nucleotide sequence ID" value="NZ_JAYGIM010000007.1"/>
</dbReference>
<feature type="coiled-coil region" evidence="1">
    <location>
        <begin position="406"/>
        <end position="433"/>
    </location>
</feature>
<gene>
    <name evidence="3" type="ORF">VB798_10195</name>
</gene>
<dbReference type="InterPro" id="IPR011990">
    <property type="entry name" value="TPR-like_helical_dom_sf"/>
</dbReference>
<keyword evidence="2" id="KW-0472">Membrane</keyword>
<organism evidence="3 4">
    <name type="scientific">Arcicella lustrica</name>
    <dbReference type="NCBI Taxonomy" id="2984196"/>
    <lineage>
        <taxon>Bacteria</taxon>
        <taxon>Pseudomonadati</taxon>
        <taxon>Bacteroidota</taxon>
        <taxon>Cytophagia</taxon>
        <taxon>Cytophagales</taxon>
        <taxon>Flectobacillaceae</taxon>
        <taxon>Arcicella</taxon>
    </lineage>
</organism>
<proteinExistence type="predicted"/>
<keyword evidence="4" id="KW-1185">Reference proteome</keyword>
<evidence type="ECO:0000313" key="3">
    <source>
        <dbReference type="EMBL" id="MEA5426944.1"/>
    </source>
</evidence>
<sequence length="546" mass="64363">MTAKERYRFVHDYPFWKVYDANKLSTILTQMVGIAVEKKDYHSELALKYYTSLVSGKVGFKIPKGKNANDVLTEMQKIATQQGYEVEDVVAFCYLTNNLYLGQKLSKEQYYVDVQHCFEQLQRVGFEKFKDYNVAGLLFNFGKCLWDLGDLDKAYQYLSIAERFIEPTVEGGFHYTQVLNYLQTYWQKKKDYNKAIFYAKKILVYHQNLQVEELEQKFWNRFWLNFSALDIASLLIEQGKIKEGEFYANKGYQLIKTQFSLDSIVSMQAEFDVLMVLIPIKLKLGKTHEVNTLLERATTIKNNLSPKGLLDYFKPLKLYKYSSEYQEEQGNFAAALHYTHLAQKLQDSLNLRNDAQKLSQMQLRYEVEKYAGHLKMIENEKQLQKYLRNAVLVILLLVVGFAYVNLRRLHHKHRQKEKELANAQYDLNSLTQHFRKMSDLAENLRHENEKLITNDNQNEYLEQLISSTILTDEDWTNFKVMFEKVHPGYIQVQKEKYPDLTNAETRLLMLEKLDLSAQEMANMIGVNKNTIHQTRLRLRRKTNDRV</sequence>
<dbReference type="Gene3D" id="1.25.40.10">
    <property type="entry name" value="Tetratricopeptide repeat domain"/>
    <property type="match status" value="1"/>
</dbReference>
<keyword evidence="1" id="KW-0175">Coiled coil</keyword>
<evidence type="ECO:0008006" key="5">
    <source>
        <dbReference type="Google" id="ProtNLM"/>
    </source>
</evidence>
<name>A0ABU5SI75_9BACT</name>
<keyword evidence="2" id="KW-0812">Transmembrane</keyword>
<dbReference type="EMBL" id="JAYGIM010000007">
    <property type="protein sequence ID" value="MEA5426944.1"/>
    <property type="molecule type" value="Genomic_DNA"/>
</dbReference>